<feature type="non-terminal residue" evidence="1">
    <location>
        <position position="78"/>
    </location>
</feature>
<sequence length="78" mass="8938">FTCVATTANGARSFASVSDDLQHDSVHALLALRTIVMILEEEGPIFKTIIYVSDGAVMHFKNRLQWYEIGKNRVLWRW</sequence>
<proteinExistence type="predicted"/>
<dbReference type="AlphaFoldDB" id="A0A147BJS5"/>
<feature type="non-terminal residue" evidence="1">
    <location>
        <position position="1"/>
    </location>
</feature>
<reference evidence="1" key="1">
    <citation type="journal article" date="2018" name="PLoS Negl. Trop. Dis.">
        <title>Sialome diversity of ticks revealed by RNAseq of single tick salivary glands.</title>
        <authorList>
            <person name="Perner J."/>
            <person name="Kropackova S."/>
            <person name="Kopacek P."/>
            <person name="Ribeiro J.M."/>
        </authorList>
    </citation>
    <scope>NUCLEOTIDE SEQUENCE</scope>
    <source>
        <strain evidence="1">Siblings of single egg batch collected in Ceske Budejovice</strain>
        <tissue evidence="1">Salivary glands</tissue>
    </source>
</reference>
<protein>
    <submittedName>
        <fullName evidence="1">Uncharacterized protein</fullName>
    </submittedName>
</protein>
<name>A0A147BJS5_IXORI</name>
<accession>A0A147BJS5</accession>
<evidence type="ECO:0000313" key="1">
    <source>
        <dbReference type="EMBL" id="JAR91030.1"/>
    </source>
</evidence>
<dbReference type="EMBL" id="GEGO01004374">
    <property type="protein sequence ID" value="JAR91030.1"/>
    <property type="molecule type" value="Transcribed_RNA"/>
</dbReference>
<organism evidence="1">
    <name type="scientific">Ixodes ricinus</name>
    <name type="common">Common tick</name>
    <name type="synonym">Acarus ricinus</name>
    <dbReference type="NCBI Taxonomy" id="34613"/>
    <lineage>
        <taxon>Eukaryota</taxon>
        <taxon>Metazoa</taxon>
        <taxon>Ecdysozoa</taxon>
        <taxon>Arthropoda</taxon>
        <taxon>Chelicerata</taxon>
        <taxon>Arachnida</taxon>
        <taxon>Acari</taxon>
        <taxon>Parasitiformes</taxon>
        <taxon>Ixodida</taxon>
        <taxon>Ixodoidea</taxon>
        <taxon>Ixodidae</taxon>
        <taxon>Ixodinae</taxon>
        <taxon>Ixodes</taxon>
    </lineage>
</organism>